<reference evidence="1" key="1">
    <citation type="submission" date="2023-02" db="EMBL/GenBank/DDBJ databases">
        <title>Elizabethkingia anophelis draft genomes.</title>
        <authorList>
            <person name="Nicholson A.C."/>
            <person name="Whitney A.M."/>
            <person name="Humrighouse B.W."/>
            <person name="Villarma A."/>
            <person name="Bell M."/>
            <person name="Mcquiston J."/>
        </authorList>
    </citation>
    <scope>NUCLEOTIDE SEQUENCE</scope>
    <source>
        <strain evidence="1">B4955</strain>
    </source>
</reference>
<proteinExistence type="predicted"/>
<protein>
    <submittedName>
        <fullName evidence="1">Uncharacterized protein</fullName>
    </submittedName>
</protein>
<dbReference type="Proteomes" id="UP001189000">
    <property type="component" value="Unassembled WGS sequence"/>
</dbReference>
<organism evidence="1 2">
    <name type="scientific">Elizabethkingia anophelis</name>
    <dbReference type="NCBI Taxonomy" id="1117645"/>
    <lineage>
        <taxon>Bacteria</taxon>
        <taxon>Pseudomonadati</taxon>
        <taxon>Bacteroidota</taxon>
        <taxon>Flavobacteriia</taxon>
        <taxon>Flavobacteriales</taxon>
        <taxon>Weeksellaceae</taxon>
        <taxon>Elizabethkingia</taxon>
    </lineage>
</organism>
<gene>
    <name evidence="1" type="ORF">CMU51_04105</name>
</gene>
<sequence>MAHIGKAITAINFESRPRNLPEQTAAFKFSFGAVSRNNKTVFQCFYIEPRAAAFSTQPLYAGW</sequence>
<dbReference type="EMBL" id="NWGY01000003">
    <property type="protein sequence ID" value="MDV3663236.1"/>
    <property type="molecule type" value="Genomic_DNA"/>
</dbReference>
<dbReference type="AlphaFoldDB" id="A0AAE4T043"/>
<comment type="caution">
    <text evidence="1">The sequence shown here is derived from an EMBL/GenBank/DDBJ whole genome shotgun (WGS) entry which is preliminary data.</text>
</comment>
<name>A0AAE4T043_9FLAO</name>
<evidence type="ECO:0000313" key="1">
    <source>
        <dbReference type="EMBL" id="MDV3663236.1"/>
    </source>
</evidence>
<evidence type="ECO:0000313" key="2">
    <source>
        <dbReference type="Proteomes" id="UP001189000"/>
    </source>
</evidence>
<accession>A0AAE4T043</accession>